<organism evidence="1 2">
    <name type="scientific">Stieleria varia</name>
    <dbReference type="NCBI Taxonomy" id="2528005"/>
    <lineage>
        <taxon>Bacteria</taxon>
        <taxon>Pseudomonadati</taxon>
        <taxon>Planctomycetota</taxon>
        <taxon>Planctomycetia</taxon>
        <taxon>Pirellulales</taxon>
        <taxon>Pirellulaceae</taxon>
        <taxon>Stieleria</taxon>
    </lineage>
</organism>
<evidence type="ECO:0000313" key="1">
    <source>
        <dbReference type="EMBL" id="TWU02993.1"/>
    </source>
</evidence>
<evidence type="ECO:0000313" key="2">
    <source>
        <dbReference type="Proteomes" id="UP000320176"/>
    </source>
</evidence>
<dbReference type="SUPFAM" id="SSF75005">
    <property type="entry name" value="Arabinanase/levansucrase/invertase"/>
    <property type="match status" value="1"/>
</dbReference>
<keyword evidence="2" id="KW-1185">Reference proteome</keyword>
<reference evidence="1 2" key="1">
    <citation type="submission" date="2019-02" db="EMBL/GenBank/DDBJ databases">
        <title>Deep-cultivation of Planctomycetes and their phenomic and genomic characterization uncovers novel biology.</title>
        <authorList>
            <person name="Wiegand S."/>
            <person name="Jogler M."/>
            <person name="Boedeker C."/>
            <person name="Pinto D."/>
            <person name="Vollmers J."/>
            <person name="Rivas-Marin E."/>
            <person name="Kohn T."/>
            <person name="Peeters S.H."/>
            <person name="Heuer A."/>
            <person name="Rast P."/>
            <person name="Oberbeckmann S."/>
            <person name="Bunk B."/>
            <person name="Jeske O."/>
            <person name="Meyerdierks A."/>
            <person name="Storesund J.E."/>
            <person name="Kallscheuer N."/>
            <person name="Luecker S."/>
            <person name="Lage O.M."/>
            <person name="Pohl T."/>
            <person name="Merkel B.J."/>
            <person name="Hornburger P."/>
            <person name="Mueller R.-W."/>
            <person name="Bruemmer F."/>
            <person name="Labrenz M."/>
            <person name="Spormann A.M."/>
            <person name="Op Den Camp H."/>
            <person name="Overmann J."/>
            <person name="Amann R."/>
            <person name="Jetten M.S.M."/>
            <person name="Mascher T."/>
            <person name="Medema M.H."/>
            <person name="Devos D.P."/>
            <person name="Kaster A.-K."/>
            <person name="Ovreas L."/>
            <person name="Rohde M."/>
            <person name="Galperin M.Y."/>
            <person name="Jogler C."/>
        </authorList>
    </citation>
    <scope>NUCLEOTIDE SEQUENCE [LARGE SCALE GENOMIC DNA]</scope>
    <source>
        <strain evidence="1 2">Pla52n</strain>
    </source>
</reference>
<dbReference type="AlphaFoldDB" id="A0A5C6ASH2"/>
<dbReference type="InterPro" id="IPR023296">
    <property type="entry name" value="Glyco_hydro_beta-prop_sf"/>
</dbReference>
<dbReference type="OrthoDB" id="225477at2"/>
<proteinExistence type="predicted"/>
<dbReference type="Proteomes" id="UP000320176">
    <property type="component" value="Unassembled WGS sequence"/>
</dbReference>
<accession>A0A5C6ASH2</accession>
<name>A0A5C6ASH2_9BACT</name>
<comment type="caution">
    <text evidence="1">The sequence shown here is derived from an EMBL/GenBank/DDBJ whole genome shotgun (WGS) entry which is preliminary data.</text>
</comment>
<protein>
    <submittedName>
        <fullName evidence="1">Uncharacterized protein</fullName>
    </submittedName>
</protein>
<dbReference type="EMBL" id="SJPN01000004">
    <property type="protein sequence ID" value="TWU02993.1"/>
    <property type="molecule type" value="Genomic_DNA"/>
</dbReference>
<sequence>MASAPTRRFLPFIASLLFMTLAAIVDPDVLFAQQSTMGTRRPADILFRRQAVRRFVFDKTQSIPLSELKVSKVIAFDLMHPELSVAERKAICTIQGDTLTIASSDEESESYRWFGGFNPFATYDVTLKSFSGTGACGLCFRDSDAGDAMSAEVDFINGKPSSVIWRVVHDAKEVDMQRWEWPNELIDMAEPFDLRVQMSAVGVNVFVESEGRSHLIGYADFSQHFDLREKARFVRYRTGISCHLQARANVEILGASASISPGTGQADLRAITDEHGEPLLDDGRLWLTITLRGRDLPHPTQGVFSMNPSVFDLRFEGMVVFDMGDGLLRNELASHLFRDSASGQWRGWTTGFSAFGTQSTKESKTILAVSSSSDPRRGFSVMQAKPVGIDGAHEDPHCIYDAEAQKWRLLLCEHAGNYRAAMWESDSWDRGFKRIAGPVDVDSTGTLIQRFGDTRYALFGSADRTIYIRTYPDLKPAGELQMDLPPWDEDHGTRVWPNVIPMPQGFPAPYIALMMDRANFPGMPKRNWTYGALYLYHGHPNQ</sequence>
<dbReference type="RefSeq" id="WP_146521213.1">
    <property type="nucleotide sequence ID" value="NZ_CP151726.1"/>
</dbReference>
<gene>
    <name evidence="1" type="ORF">Pla52n_40820</name>
</gene>